<dbReference type="STRING" id="3760.A0A251QTI1"/>
<dbReference type="Pfam" id="PF03330">
    <property type="entry name" value="DPBB_1"/>
    <property type="match status" value="1"/>
</dbReference>
<evidence type="ECO:0000313" key="3">
    <source>
        <dbReference type="Proteomes" id="UP000006882"/>
    </source>
</evidence>
<dbReference type="GO" id="GO:0009627">
    <property type="term" value="P:systemic acquired resistance"/>
    <property type="evidence" value="ECO:0007669"/>
    <property type="project" value="InterPro"/>
</dbReference>
<evidence type="ECO:0000259" key="1">
    <source>
        <dbReference type="PROSITE" id="PS50842"/>
    </source>
</evidence>
<dbReference type="GO" id="GO:0048046">
    <property type="term" value="C:apoplast"/>
    <property type="evidence" value="ECO:0007669"/>
    <property type="project" value="InterPro"/>
</dbReference>
<proteinExistence type="predicted"/>
<gene>
    <name evidence="2" type="ORF">PRUPE_1G065400</name>
</gene>
<dbReference type="EMBL" id="CM007651">
    <property type="protein sequence ID" value="ONI27063.1"/>
    <property type="molecule type" value="Genomic_DNA"/>
</dbReference>
<sequence length="66" mass="7069">MGDNGAACGRLYTVRCIGGTNRMAKPCTQVSVVIVKIVEYCPSGCRGTINLSREGFVVIANPDQMF</sequence>
<dbReference type="InterPro" id="IPR044206">
    <property type="entry name" value="EGC1/2"/>
</dbReference>
<dbReference type="InterPro" id="IPR007112">
    <property type="entry name" value="Expansin/allergen_DPBB_dom"/>
</dbReference>
<organism evidence="2 3">
    <name type="scientific">Prunus persica</name>
    <name type="common">Peach</name>
    <name type="synonym">Amygdalus persica</name>
    <dbReference type="NCBI Taxonomy" id="3760"/>
    <lineage>
        <taxon>Eukaryota</taxon>
        <taxon>Viridiplantae</taxon>
        <taxon>Streptophyta</taxon>
        <taxon>Embryophyta</taxon>
        <taxon>Tracheophyta</taxon>
        <taxon>Spermatophyta</taxon>
        <taxon>Magnoliopsida</taxon>
        <taxon>eudicotyledons</taxon>
        <taxon>Gunneridae</taxon>
        <taxon>Pentapetalae</taxon>
        <taxon>rosids</taxon>
        <taxon>fabids</taxon>
        <taxon>Rosales</taxon>
        <taxon>Rosaceae</taxon>
        <taxon>Amygdaloideae</taxon>
        <taxon>Amygdaleae</taxon>
        <taxon>Prunus</taxon>
    </lineage>
</organism>
<dbReference type="PROSITE" id="PS50842">
    <property type="entry name" value="EXPANSIN_EG45"/>
    <property type="match status" value="1"/>
</dbReference>
<dbReference type="Gene3D" id="2.40.40.10">
    <property type="entry name" value="RlpA-like domain"/>
    <property type="match status" value="1"/>
</dbReference>
<dbReference type="Proteomes" id="UP000006882">
    <property type="component" value="Chromosome G1"/>
</dbReference>
<evidence type="ECO:0000313" key="2">
    <source>
        <dbReference type="EMBL" id="ONI27063.1"/>
    </source>
</evidence>
<dbReference type="CDD" id="cd22269">
    <property type="entry name" value="DPBB_EG45-like"/>
    <property type="match status" value="1"/>
</dbReference>
<accession>A0A251QTI1</accession>
<dbReference type="InterPro" id="IPR009009">
    <property type="entry name" value="RlpA-like_DPBB"/>
</dbReference>
<keyword evidence="3" id="KW-1185">Reference proteome</keyword>
<dbReference type="AlphaFoldDB" id="A0A251QTI1"/>
<reference evidence="2 3" key="1">
    <citation type="journal article" date="2013" name="Nat. Genet.">
        <title>The high-quality draft genome of peach (Prunus persica) identifies unique patterns of genetic diversity, domestication and genome evolution.</title>
        <authorList>
            <consortium name="International Peach Genome Initiative"/>
            <person name="Verde I."/>
            <person name="Abbott A.G."/>
            <person name="Scalabrin S."/>
            <person name="Jung S."/>
            <person name="Shu S."/>
            <person name="Marroni F."/>
            <person name="Zhebentyayeva T."/>
            <person name="Dettori M.T."/>
            <person name="Grimwood J."/>
            <person name="Cattonaro F."/>
            <person name="Zuccolo A."/>
            <person name="Rossini L."/>
            <person name="Jenkins J."/>
            <person name="Vendramin E."/>
            <person name="Meisel L.A."/>
            <person name="Decroocq V."/>
            <person name="Sosinski B."/>
            <person name="Prochnik S."/>
            <person name="Mitros T."/>
            <person name="Policriti A."/>
            <person name="Cipriani G."/>
            <person name="Dondini L."/>
            <person name="Ficklin S."/>
            <person name="Goodstein D.M."/>
            <person name="Xuan P."/>
            <person name="Del Fabbro C."/>
            <person name="Aramini V."/>
            <person name="Copetti D."/>
            <person name="Gonzalez S."/>
            <person name="Horner D.S."/>
            <person name="Falchi R."/>
            <person name="Lucas S."/>
            <person name="Mica E."/>
            <person name="Maldonado J."/>
            <person name="Lazzari B."/>
            <person name="Bielenberg D."/>
            <person name="Pirona R."/>
            <person name="Miculan M."/>
            <person name="Barakat A."/>
            <person name="Testolin R."/>
            <person name="Stella A."/>
            <person name="Tartarini S."/>
            <person name="Tonutti P."/>
            <person name="Arus P."/>
            <person name="Orellana A."/>
            <person name="Wells C."/>
            <person name="Main D."/>
            <person name="Vizzotto G."/>
            <person name="Silva H."/>
            <person name="Salamini F."/>
            <person name="Schmutz J."/>
            <person name="Morgante M."/>
            <person name="Rokhsar D.S."/>
        </authorList>
    </citation>
    <scope>NUCLEOTIDE SEQUENCE [LARGE SCALE GENOMIC DNA]</scope>
    <source>
        <strain evidence="3">cv. Nemared</strain>
    </source>
</reference>
<dbReference type="InterPro" id="IPR036908">
    <property type="entry name" value="RlpA-like_sf"/>
</dbReference>
<feature type="domain" description="Expansin-like EG45" evidence="1">
    <location>
        <begin position="1"/>
        <end position="66"/>
    </location>
</feature>
<name>A0A251QTI1_PRUPE</name>
<protein>
    <recommendedName>
        <fullName evidence="1">Expansin-like EG45 domain-containing protein</fullName>
    </recommendedName>
</protein>
<dbReference type="PANTHER" id="PTHR47295:SF10">
    <property type="entry name" value="EG45-LIKE DOMAIN CONTAINING PROTEIN"/>
    <property type="match status" value="1"/>
</dbReference>
<dbReference type="Gramene" id="ONI27063">
    <property type="protein sequence ID" value="ONI27063"/>
    <property type="gene ID" value="PRUPE_1G065400"/>
</dbReference>
<dbReference type="SUPFAM" id="SSF50685">
    <property type="entry name" value="Barwin-like endoglucanases"/>
    <property type="match status" value="1"/>
</dbReference>
<dbReference type="PANTHER" id="PTHR47295">
    <property type="entry name" value="EG45-LIKE DOMAIN CONTAINING PROTEIN 1-RELATED"/>
    <property type="match status" value="1"/>
</dbReference>